<name>A0A2Y8ZSM5_9MICO</name>
<dbReference type="AlphaFoldDB" id="A0A2Y8ZSM5"/>
<dbReference type="OrthoDB" id="10015641at2"/>
<dbReference type="RefSeq" id="WP_109684876.1">
    <property type="nucleotide sequence ID" value="NZ_QGDN01000001.1"/>
</dbReference>
<evidence type="ECO:0000313" key="3">
    <source>
        <dbReference type="Proteomes" id="UP000250028"/>
    </source>
</evidence>
<feature type="transmembrane region" description="Helical" evidence="1">
    <location>
        <begin position="6"/>
        <end position="25"/>
    </location>
</feature>
<keyword evidence="1" id="KW-0812">Transmembrane</keyword>
<dbReference type="EMBL" id="UESZ01000001">
    <property type="protein sequence ID" value="SSA34298.1"/>
    <property type="molecule type" value="Genomic_DNA"/>
</dbReference>
<dbReference type="Proteomes" id="UP000250028">
    <property type="component" value="Unassembled WGS sequence"/>
</dbReference>
<gene>
    <name evidence="2" type="ORF">SAMN04489750_1610</name>
</gene>
<accession>A0A2Y8ZSM5</accession>
<evidence type="ECO:0000313" key="2">
    <source>
        <dbReference type="EMBL" id="SSA34298.1"/>
    </source>
</evidence>
<keyword evidence="1" id="KW-1133">Transmembrane helix</keyword>
<sequence length="146" mass="16211">MSTEVWALVGVIVGAILGGFAQIAAGTLSDRRAHQGWVRDQRLGAYQNFLTRTDGLLWTLNNANFREEPEPHPNDEFFDGGLTPFSAPIEMFGDRKVIDAVDAVRSKAHAFAERHVGMDDLSAQIRDLETARDAYVRAIRKDLAVE</sequence>
<organism evidence="2 3">
    <name type="scientific">Branchiibius hedensis</name>
    <dbReference type="NCBI Taxonomy" id="672460"/>
    <lineage>
        <taxon>Bacteria</taxon>
        <taxon>Bacillati</taxon>
        <taxon>Actinomycetota</taxon>
        <taxon>Actinomycetes</taxon>
        <taxon>Micrococcales</taxon>
        <taxon>Dermacoccaceae</taxon>
        <taxon>Branchiibius</taxon>
    </lineage>
</organism>
<reference evidence="3" key="1">
    <citation type="submission" date="2016-10" db="EMBL/GenBank/DDBJ databases">
        <authorList>
            <person name="Varghese N."/>
            <person name="Submissions S."/>
        </authorList>
    </citation>
    <scope>NUCLEOTIDE SEQUENCE [LARGE SCALE GENOMIC DNA]</scope>
    <source>
        <strain evidence="3">DSM 22951</strain>
    </source>
</reference>
<keyword evidence="3" id="KW-1185">Reference proteome</keyword>
<evidence type="ECO:0000256" key="1">
    <source>
        <dbReference type="SAM" id="Phobius"/>
    </source>
</evidence>
<keyword evidence="1" id="KW-0472">Membrane</keyword>
<protein>
    <submittedName>
        <fullName evidence="2">Uncharacterized protein</fullName>
    </submittedName>
</protein>
<proteinExistence type="predicted"/>